<protein>
    <submittedName>
        <fullName evidence="1">Uncharacterized protein</fullName>
    </submittedName>
</protein>
<dbReference type="Proteomes" id="UP000799444">
    <property type="component" value="Unassembled WGS sequence"/>
</dbReference>
<proteinExistence type="predicted"/>
<keyword evidence="2" id="KW-1185">Reference proteome</keyword>
<sequence>MHSCPTALHVRRVWNHPGQQGRSSDVYMCEWEGQVWRQDAMAEEGHSRCQSPCPAWANPYPLLGRFPGPGHAPCHLLGKLSMLSYSRRRLCRRMQVQPSIVLLGDRPLCRAERSAWSKCFVTAFVAAFQQSPHAPRFPVDAAHGSRVSVNRNAFHLQQSREESSSSRQFASIPVLLLAIVCVRNPACDSYAPRAA</sequence>
<dbReference type="EMBL" id="ML996100">
    <property type="protein sequence ID" value="KAF2740461.1"/>
    <property type="molecule type" value="Genomic_DNA"/>
</dbReference>
<comment type="caution">
    <text evidence="1">The sequence shown here is derived from an EMBL/GenBank/DDBJ whole genome shotgun (WGS) entry which is preliminary data.</text>
</comment>
<evidence type="ECO:0000313" key="2">
    <source>
        <dbReference type="Proteomes" id="UP000799444"/>
    </source>
</evidence>
<evidence type="ECO:0000313" key="1">
    <source>
        <dbReference type="EMBL" id="KAF2740461.1"/>
    </source>
</evidence>
<reference evidence="1" key="1">
    <citation type="journal article" date="2020" name="Stud. Mycol.">
        <title>101 Dothideomycetes genomes: a test case for predicting lifestyles and emergence of pathogens.</title>
        <authorList>
            <person name="Haridas S."/>
            <person name="Albert R."/>
            <person name="Binder M."/>
            <person name="Bloem J."/>
            <person name="Labutti K."/>
            <person name="Salamov A."/>
            <person name="Andreopoulos B."/>
            <person name="Baker S."/>
            <person name="Barry K."/>
            <person name="Bills G."/>
            <person name="Bluhm B."/>
            <person name="Cannon C."/>
            <person name="Castanera R."/>
            <person name="Culley D."/>
            <person name="Daum C."/>
            <person name="Ezra D."/>
            <person name="Gonzalez J."/>
            <person name="Henrissat B."/>
            <person name="Kuo A."/>
            <person name="Liang C."/>
            <person name="Lipzen A."/>
            <person name="Lutzoni F."/>
            <person name="Magnuson J."/>
            <person name="Mondo S."/>
            <person name="Nolan M."/>
            <person name="Ohm R."/>
            <person name="Pangilinan J."/>
            <person name="Park H.-J."/>
            <person name="Ramirez L."/>
            <person name="Alfaro M."/>
            <person name="Sun H."/>
            <person name="Tritt A."/>
            <person name="Yoshinaga Y."/>
            <person name="Zwiers L.-H."/>
            <person name="Turgeon B."/>
            <person name="Goodwin S."/>
            <person name="Spatafora J."/>
            <person name="Crous P."/>
            <person name="Grigoriev I."/>
        </authorList>
    </citation>
    <scope>NUCLEOTIDE SEQUENCE</scope>
    <source>
        <strain evidence="1">CBS 125425</strain>
    </source>
</reference>
<organism evidence="1 2">
    <name type="scientific">Polyplosphaeria fusca</name>
    <dbReference type="NCBI Taxonomy" id="682080"/>
    <lineage>
        <taxon>Eukaryota</taxon>
        <taxon>Fungi</taxon>
        <taxon>Dikarya</taxon>
        <taxon>Ascomycota</taxon>
        <taxon>Pezizomycotina</taxon>
        <taxon>Dothideomycetes</taxon>
        <taxon>Pleosporomycetidae</taxon>
        <taxon>Pleosporales</taxon>
        <taxon>Tetraplosphaeriaceae</taxon>
        <taxon>Polyplosphaeria</taxon>
    </lineage>
</organism>
<dbReference type="AlphaFoldDB" id="A0A9P4V8C8"/>
<gene>
    <name evidence="1" type="ORF">EJ04DRAFT_600746</name>
</gene>
<accession>A0A9P4V8C8</accession>
<name>A0A9P4V8C8_9PLEO</name>